<accession>A0A1M6JN67</accession>
<dbReference type="InterPro" id="IPR016155">
    <property type="entry name" value="Mopterin_synth/thiamin_S_b"/>
</dbReference>
<evidence type="ECO:0000313" key="1">
    <source>
        <dbReference type="EMBL" id="SHJ48171.1"/>
    </source>
</evidence>
<evidence type="ECO:0000313" key="2">
    <source>
        <dbReference type="Proteomes" id="UP000184052"/>
    </source>
</evidence>
<protein>
    <recommendedName>
        <fullName evidence="3">ThiS family protein</fullName>
    </recommendedName>
</protein>
<dbReference type="Gene3D" id="3.10.20.30">
    <property type="match status" value="1"/>
</dbReference>
<keyword evidence="2" id="KW-1185">Reference proteome</keyword>
<evidence type="ECO:0008006" key="3">
    <source>
        <dbReference type="Google" id="ProtNLM"/>
    </source>
</evidence>
<sequence length="72" mass="8160">MYSVNNVNYKVENNISLKSIVNRYENSTITSQIKGFANYIILNKKKIKRNELDDIIIKDGDVIVIIPFVGAG</sequence>
<organism evidence="1 2">
    <name type="scientific">Dethiosulfatibacter aminovorans DSM 17477</name>
    <dbReference type="NCBI Taxonomy" id="1121476"/>
    <lineage>
        <taxon>Bacteria</taxon>
        <taxon>Bacillati</taxon>
        <taxon>Bacillota</taxon>
        <taxon>Tissierellia</taxon>
        <taxon>Dethiosulfatibacter</taxon>
    </lineage>
</organism>
<dbReference type="AlphaFoldDB" id="A0A1M6JN67"/>
<gene>
    <name evidence="1" type="ORF">SAMN02745751_02668</name>
</gene>
<name>A0A1M6JN67_9FIRM</name>
<reference evidence="1 2" key="1">
    <citation type="submission" date="2016-11" db="EMBL/GenBank/DDBJ databases">
        <authorList>
            <person name="Jaros S."/>
            <person name="Januszkiewicz K."/>
            <person name="Wedrychowicz H."/>
        </authorList>
    </citation>
    <scope>NUCLEOTIDE SEQUENCE [LARGE SCALE GENOMIC DNA]</scope>
    <source>
        <strain evidence="1 2">DSM 17477</strain>
    </source>
</reference>
<dbReference type="EMBL" id="FQZL01000022">
    <property type="protein sequence ID" value="SHJ48171.1"/>
    <property type="molecule type" value="Genomic_DNA"/>
</dbReference>
<proteinExistence type="predicted"/>
<dbReference type="Proteomes" id="UP000184052">
    <property type="component" value="Unassembled WGS sequence"/>
</dbReference>
<dbReference type="SUPFAM" id="SSF54285">
    <property type="entry name" value="MoaD/ThiS"/>
    <property type="match status" value="1"/>
</dbReference>
<dbReference type="RefSeq" id="WP_073050069.1">
    <property type="nucleotide sequence ID" value="NZ_FQZL01000022.1"/>
</dbReference>
<dbReference type="STRING" id="1121476.SAMN02745751_02668"/>
<dbReference type="InterPro" id="IPR012675">
    <property type="entry name" value="Beta-grasp_dom_sf"/>
</dbReference>